<feature type="domain" description="Methyltransferase" evidence="5">
    <location>
        <begin position="63"/>
        <end position="159"/>
    </location>
</feature>
<dbReference type="Gene3D" id="3.40.50.150">
    <property type="entry name" value="Vaccinia Virus protein VP39"/>
    <property type="match status" value="1"/>
</dbReference>
<feature type="binding site" evidence="3">
    <location>
        <position position="200"/>
    </location>
    <ligand>
        <name>S-adenosyl-L-methionine</name>
        <dbReference type="ChEBI" id="CHEBI:59789"/>
    </ligand>
</feature>
<dbReference type="HAMAP" id="MF_01589">
    <property type="entry name" value="Cx_SAM_synthase"/>
    <property type="match status" value="1"/>
</dbReference>
<dbReference type="InterPro" id="IPR029063">
    <property type="entry name" value="SAM-dependent_MTases_sf"/>
</dbReference>
<sequence>MNFKKDSLYAHPVESLEGFQFDAAVTAVFPDMIQRSVPGYRSIISAIGLLAGRFAQANSLCYDLGCSLGAATLAMRHQIESPDCRIVAVDNSEAMIERFKKILANDTSPIEVEPRCEDIRETRLENASVVVLNFTLQFIPIEDRSEFLRNIYQALLPGGILILSEKLKFDDPRQQQLQTEMHHAFKKAQGYSDLEISQKRTALENVLIPETFSCHRQRLLKAGFNSAEVWFQYFNFASIIALK</sequence>
<keyword evidence="2 3" id="KW-0949">S-adenosyl-L-methionine</keyword>
<dbReference type="NCBIfam" id="NF011995">
    <property type="entry name" value="PRK15451.1"/>
    <property type="match status" value="1"/>
</dbReference>
<protein>
    <recommendedName>
        <fullName evidence="3">Carboxy-S-adenosyl-L-methionine synthase</fullName>
        <shortName evidence="3">Cx-SAM synthase</shortName>
        <ecNumber evidence="3">2.1.3.-</ecNumber>
    </recommendedName>
</protein>
<feature type="binding site" evidence="3 4">
    <location>
        <begin position="65"/>
        <end position="67"/>
    </location>
    <ligand>
        <name>S-adenosyl-L-methionine</name>
        <dbReference type="ChEBI" id="CHEBI:59789"/>
    </ligand>
</feature>
<comment type="function">
    <text evidence="3">Catalyzes the conversion of S-adenosyl-L-methionine (SAM) to carboxy-S-adenosyl-L-methionine (Cx-SAM).</text>
</comment>
<gene>
    <name evidence="3 6" type="primary">cmoA</name>
    <name evidence="6" type="ORF">EQU24_18240</name>
</gene>
<dbReference type="Proteomes" id="UP000305881">
    <property type="component" value="Chromosome"/>
</dbReference>
<comment type="catalytic activity">
    <reaction evidence="3">
        <text>prephenate + S-adenosyl-L-methionine = carboxy-S-adenosyl-L-methionine + 3-phenylpyruvate + H2O</text>
        <dbReference type="Rhea" id="RHEA:51692"/>
        <dbReference type="ChEBI" id="CHEBI:15377"/>
        <dbReference type="ChEBI" id="CHEBI:18005"/>
        <dbReference type="ChEBI" id="CHEBI:29934"/>
        <dbReference type="ChEBI" id="CHEBI:59789"/>
        <dbReference type="ChEBI" id="CHEBI:134278"/>
    </reaction>
</comment>
<dbReference type="GO" id="GO:0016743">
    <property type="term" value="F:carboxyl- or carbamoyltransferase activity"/>
    <property type="evidence" value="ECO:0007669"/>
    <property type="project" value="UniProtKB-UniRule"/>
</dbReference>
<comment type="subunit">
    <text evidence="3">Homodimer.</text>
</comment>
<dbReference type="EC" id="2.1.3.-" evidence="3"/>
<evidence type="ECO:0000256" key="2">
    <source>
        <dbReference type="ARBA" id="ARBA00022691"/>
    </source>
</evidence>
<feature type="binding site" evidence="3 4">
    <location>
        <position position="40"/>
    </location>
    <ligand>
        <name>S-adenosyl-L-methionine</name>
        <dbReference type="ChEBI" id="CHEBI:59789"/>
    </ligand>
</feature>
<evidence type="ECO:0000313" key="7">
    <source>
        <dbReference type="Proteomes" id="UP000305881"/>
    </source>
</evidence>
<dbReference type="SUPFAM" id="SSF53335">
    <property type="entry name" value="S-adenosyl-L-methionine-dependent methyltransferases"/>
    <property type="match status" value="1"/>
</dbReference>
<dbReference type="NCBIfam" id="TIGR00740">
    <property type="entry name" value="carboxy-S-adenosyl-L-methionine synthase CmoA"/>
    <property type="match status" value="1"/>
</dbReference>
<evidence type="ECO:0000256" key="4">
    <source>
        <dbReference type="PIRSR" id="PIRSR006325-1"/>
    </source>
</evidence>
<dbReference type="PANTHER" id="PTHR43861">
    <property type="entry name" value="TRANS-ACONITATE 2-METHYLTRANSFERASE-RELATED"/>
    <property type="match status" value="1"/>
</dbReference>
<dbReference type="OrthoDB" id="9779941at2"/>
<dbReference type="PIRSF" id="PIRSF006325">
    <property type="entry name" value="MeTrfase_bac"/>
    <property type="match status" value="1"/>
</dbReference>
<feature type="binding site" evidence="3 4">
    <location>
        <position position="133"/>
    </location>
    <ligand>
        <name>S-adenosyl-L-methionine</name>
        <dbReference type="ChEBI" id="CHEBI:59789"/>
    </ligand>
</feature>
<feature type="binding site" evidence="3 4">
    <location>
        <begin position="118"/>
        <end position="119"/>
    </location>
    <ligand>
        <name>S-adenosyl-L-methionine</name>
        <dbReference type="ChEBI" id="CHEBI:59789"/>
    </ligand>
</feature>
<comment type="similarity">
    <text evidence="3">Belongs to the class I-like SAM-binding methyltransferase superfamily. Cx-SAM synthase family.</text>
</comment>
<dbReference type="RefSeq" id="WP_017842186.1">
    <property type="nucleotide sequence ID" value="NZ_CP035467.1"/>
</dbReference>
<dbReference type="PANTHER" id="PTHR43861:SF2">
    <property type="entry name" value="CARBOXY-S-ADENOSYL-L-METHIONINE SYNTHASE"/>
    <property type="match status" value="1"/>
</dbReference>
<evidence type="ECO:0000313" key="6">
    <source>
        <dbReference type="EMBL" id="QCW83964.1"/>
    </source>
</evidence>
<dbReference type="Pfam" id="PF13649">
    <property type="entry name" value="Methyltransf_25"/>
    <property type="match status" value="1"/>
</dbReference>
<name>A0A4P9UR67_METBY</name>
<organism evidence="6 7">
    <name type="scientific">Methylotuvimicrobium buryatense</name>
    <name type="common">Methylomicrobium buryatense</name>
    <dbReference type="NCBI Taxonomy" id="95641"/>
    <lineage>
        <taxon>Bacteria</taxon>
        <taxon>Pseudomonadati</taxon>
        <taxon>Pseudomonadota</taxon>
        <taxon>Gammaproteobacteria</taxon>
        <taxon>Methylococcales</taxon>
        <taxon>Methylococcaceae</taxon>
        <taxon>Methylotuvimicrobium</taxon>
    </lineage>
</organism>
<keyword evidence="7" id="KW-1185">Reference proteome</keyword>
<dbReference type="GO" id="GO:0002098">
    <property type="term" value="P:tRNA wobble uridine modification"/>
    <property type="evidence" value="ECO:0007669"/>
    <property type="project" value="InterPro"/>
</dbReference>
<reference evidence="7" key="1">
    <citation type="journal article" date="2019" name="J. Bacteriol.">
        <title>A Mutagenic Screen Identifies a TonB-Dependent Receptor Required for the Lanthanide Metal Switch in the Type I Methanotroph 'Methylotuvimicrobium buryatense' 5GB1C.</title>
        <authorList>
            <person name="Groom J.D."/>
            <person name="Ford S.M."/>
            <person name="Pesesky M.W."/>
            <person name="Lidstrom M.E."/>
        </authorList>
    </citation>
    <scope>NUCLEOTIDE SEQUENCE [LARGE SCALE GENOMIC DNA]</scope>
    <source>
        <strain evidence="7">5GB1C</strain>
    </source>
</reference>
<evidence type="ECO:0000256" key="3">
    <source>
        <dbReference type="HAMAP-Rule" id="MF_01589"/>
    </source>
</evidence>
<dbReference type="STRING" id="675511.GCA_000341735_03802"/>
<evidence type="ECO:0000259" key="5">
    <source>
        <dbReference type="Pfam" id="PF13649"/>
    </source>
</evidence>
<proteinExistence type="inferred from homology"/>
<dbReference type="InterPro" id="IPR041698">
    <property type="entry name" value="Methyltransf_25"/>
</dbReference>
<dbReference type="KEGG" id="mbur:EQU24_18240"/>
<evidence type="ECO:0000256" key="1">
    <source>
        <dbReference type="ARBA" id="ARBA00022679"/>
    </source>
</evidence>
<keyword evidence="1 3" id="KW-0808">Transferase</keyword>
<dbReference type="InterPro" id="IPR005271">
    <property type="entry name" value="CmoA"/>
</dbReference>
<feature type="binding site" evidence="3 4">
    <location>
        <begin position="90"/>
        <end position="91"/>
    </location>
    <ligand>
        <name>S-adenosyl-L-methionine</name>
        <dbReference type="ChEBI" id="CHEBI:59789"/>
    </ligand>
</feature>
<dbReference type="EMBL" id="CP035467">
    <property type="protein sequence ID" value="QCW83964.1"/>
    <property type="molecule type" value="Genomic_DNA"/>
</dbReference>
<dbReference type="GO" id="GO:1904047">
    <property type="term" value="F:S-adenosyl-L-methionine binding"/>
    <property type="evidence" value="ECO:0007669"/>
    <property type="project" value="UniProtKB-UniRule"/>
</dbReference>
<dbReference type="CDD" id="cd02440">
    <property type="entry name" value="AdoMet_MTases"/>
    <property type="match status" value="1"/>
</dbReference>
<dbReference type="AlphaFoldDB" id="A0A4P9UR67"/>
<accession>A0A4P9UR67</accession>